<name>A0A2T5VIC8_9HYPH</name>
<protein>
    <submittedName>
        <fullName evidence="1">4-hydroxybenzoyl-CoA thioesterase</fullName>
    </submittedName>
</protein>
<dbReference type="InterPro" id="IPR029069">
    <property type="entry name" value="HotDog_dom_sf"/>
</dbReference>
<dbReference type="OrthoDB" id="7204167at2"/>
<dbReference type="RefSeq" id="WP_107988921.1">
    <property type="nucleotide sequence ID" value="NZ_QAYG01000001.1"/>
</dbReference>
<gene>
    <name evidence="1" type="ORF">C8N35_1011557</name>
</gene>
<sequence>MLQSSRVIQIEWGDCDPAGIVWYPRYFGMFDACTAGLFHKATGLRKSQLIAKYDFVGFPMVDTQAKFMIPSAFGDEIRIDTTITELGRSSFDILHKVMKGDQLAIEATEKRVWVGKHPDDPARIKSKPIPDEVVAALRG</sequence>
<evidence type="ECO:0000313" key="2">
    <source>
        <dbReference type="Proteomes" id="UP000244081"/>
    </source>
</evidence>
<dbReference type="EMBL" id="QAYG01000001">
    <property type="protein sequence ID" value="PTW63503.1"/>
    <property type="molecule type" value="Genomic_DNA"/>
</dbReference>
<evidence type="ECO:0000313" key="1">
    <source>
        <dbReference type="EMBL" id="PTW63503.1"/>
    </source>
</evidence>
<proteinExistence type="predicted"/>
<dbReference type="AlphaFoldDB" id="A0A2T5VIC8"/>
<keyword evidence="2" id="KW-1185">Reference proteome</keyword>
<dbReference type="SUPFAM" id="SSF54637">
    <property type="entry name" value="Thioesterase/thiol ester dehydrase-isomerase"/>
    <property type="match status" value="1"/>
</dbReference>
<accession>A0A2T5VIC8</accession>
<reference evidence="1 2" key="1">
    <citation type="submission" date="2018-04" db="EMBL/GenBank/DDBJ databases">
        <title>Genomic Encyclopedia of Archaeal and Bacterial Type Strains, Phase II (KMG-II): from individual species to whole genera.</title>
        <authorList>
            <person name="Goeker M."/>
        </authorList>
    </citation>
    <scope>NUCLEOTIDE SEQUENCE [LARGE SCALE GENOMIC DNA]</scope>
    <source>
        <strain evidence="1 2">DSM 23382</strain>
    </source>
</reference>
<organism evidence="1 2">
    <name type="scientific">Breoghania corrubedonensis</name>
    <dbReference type="NCBI Taxonomy" id="665038"/>
    <lineage>
        <taxon>Bacteria</taxon>
        <taxon>Pseudomonadati</taxon>
        <taxon>Pseudomonadota</taxon>
        <taxon>Alphaproteobacteria</taxon>
        <taxon>Hyphomicrobiales</taxon>
        <taxon>Stappiaceae</taxon>
        <taxon>Breoghania</taxon>
    </lineage>
</organism>
<comment type="caution">
    <text evidence="1">The sequence shown here is derived from an EMBL/GenBank/DDBJ whole genome shotgun (WGS) entry which is preliminary data.</text>
</comment>
<dbReference type="CDD" id="cd00586">
    <property type="entry name" value="4HBT"/>
    <property type="match status" value="1"/>
</dbReference>
<dbReference type="Gene3D" id="3.10.129.10">
    <property type="entry name" value="Hotdog Thioesterase"/>
    <property type="match status" value="1"/>
</dbReference>
<dbReference type="Pfam" id="PF13279">
    <property type="entry name" value="4HBT_2"/>
    <property type="match status" value="1"/>
</dbReference>
<dbReference type="Proteomes" id="UP000244081">
    <property type="component" value="Unassembled WGS sequence"/>
</dbReference>